<dbReference type="EMBL" id="JBHTMK010000051">
    <property type="protein sequence ID" value="MFD1371214.1"/>
    <property type="molecule type" value="Genomic_DNA"/>
</dbReference>
<evidence type="ECO:0000313" key="3">
    <source>
        <dbReference type="Proteomes" id="UP001597183"/>
    </source>
</evidence>
<accession>A0ABW4AK22</accession>
<evidence type="ECO:0008006" key="4">
    <source>
        <dbReference type="Google" id="ProtNLM"/>
    </source>
</evidence>
<gene>
    <name evidence="2" type="ORF">ACFQ5G_38295</name>
</gene>
<keyword evidence="3" id="KW-1185">Reference proteome</keyword>
<organism evidence="2 3">
    <name type="scientific">Actinoplanes sichuanensis</name>
    <dbReference type="NCBI Taxonomy" id="512349"/>
    <lineage>
        <taxon>Bacteria</taxon>
        <taxon>Bacillati</taxon>
        <taxon>Actinomycetota</taxon>
        <taxon>Actinomycetes</taxon>
        <taxon>Micromonosporales</taxon>
        <taxon>Micromonosporaceae</taxon>
        <taxon>Actinoplanes</taxon>
    </lineage>
</organism>
<proteinExistence type="predicted"/>
<protein>
    <recommendedName>
        <fullName evidence="4">Lipoprotein</fullName>
    </recommendedName>
</protein>
<evidence type="ECO:0000313" key="2">
    <source>
        <dbReference type="EMBL" id="MFD1371214.1"/>
    </source>
</evidence>
<dbReference type="PROSITE" id="PS51257">
    <property type="entry name" value="PROKAR_LIPOPROTEIN"/>
    <property type="match status" value="1"/>
</dbReference>
<name>A0ABW4AK22_9ACTN</name>
<sequence length="255" mass="26071">MRLPSALPVALLTAGLAGCGVSDATPEPAPASPSASASAAEAPEARSAFAGLAALALDRRYAALYTLESGGSSREIVAAVADDGTWRVDIPGGALGGTAGVTVIKVPAGLYQCTLNTPTTPVSPTCIRVAEKGDKVPRRYDPRVQRLFRQWLPVFTDRKAPLAVSPVQRLAGVEGSCYAVDSVTAALDQPVDVGIYCYSADGLLTGARVDFGLLKLVRSAAGPKSLQLPGPEVAGEPMGQNAPPAQPEPSLVAPS</sequence>
<comment type="caution">
    <text evidence="2">The sequence shown here is derived from an EMBL/GenBank/DDBJ whole genome shotgun (WGS) entry which is preliminary data.</text>
</comment>
<dbReference type="RefSeq" id="WP_317789702.1">
    <property type="nucleotide sequence ID" value="NZ_AP028461.1"/>
</dbReference>
<feature type="region of interest" description="Disordered" evidence="1">
    <location>
        <begin position="224"/>
        <end position="255"/>
    </location>
</feature>
<dbReference type="Proteomes" id="UP001597183">
    <property type="component" value="Unassembled WGS sequence"/>
</dbReference>
<reference evidence="3" key="1">
    <citation type="journal article" date="2019" name="Int. J. Syst. Evol. Microbiol.">
        <title>The Global Catalogue of Microorganisms (GCM) 10K type strain sequencing project: providing services to taxonomists for standard genome sequencing and annotation.</title>
        <authorList>
            <consortium name="The Broad Institute Genomics Platform"/>
            <consortium name="The Broad Institute Genome Sequencing Center for Infectious Disease"/>
            <person name="Wu L."/>
            <person name="Ma J."/>
        </authorList>
    </citation>
    <scope>NUCLEOTIDE SEQUENCE [LARGE SCALE GENOMIC DNA]</scope>
    <source>
        <strain evidence="3">CCM 7526</strain>
    </source>
</reference>
<evidence type="ECO:0000256" key="1">
    <source>
        <dbReference type="SAM" id="MobiDB-lite"/>
    </source>
</evidence>